<evidence type="ECO:0000313" key="2">
    <source>
        <dbReference type="EMBL" id="QHS79894.1"/>
    </source>
</evidence>
<name>A0A6C0AJB5_9ZZZZ</name>
<organism evidence="2">
    <name type="scientific">viral metagenome</name>
    <dbReference type="NCBI Taxonomy" id="1070528"/>
    <lineage>
        <taxon>unclassified sequences</taxon>
        <taxon>metagenomes</taxon>
        <taxon>organismal metagenomes</taxon>
    </lineage>
</organism>
<feature type="transmembrane region" description="Helical" evidence="1">
    <location>
        <begin position="12"/>
        <end position="39"/>
    </location>
</feature>
<sequence length="177" mass="19088">MRFIESLCPPALLYLIFLVIQLGLDLSLGMWVTFAIKLVLGLAVVKVLDTFCGIGLTPVSWVVVATPFVITALATAISMGSNFDEIILIQLQQGESKEKFTDGNANGILQHNPPEAGGPPEPGITPATQSWTEGSMGNKWGRDYDPKWSRDAADENGGVLLTQMGRKSIQINFPTAV</sequence>
<proteinExistence type="predicted"/>
<dbReference type="EMBL" id="MN740664">
    <property type="protein sequence ID" value="QHS79894.1"/>
    <property type="molecule type" value="Genomic_DNA"/>
</dbReference>
<accession>A0A6C0AJB5</accession>
<evidence type="ECO:0000256" key="1">
    <source>
        <dbReference type="SAM" id="Phobius"/>
    </source>
</evidence>
<keyword evidence="1" id="KW-1133">Transmembrane helix</keyword>
<keyword evidence="1" id="KW-0812">Transmembrane</keyword>
<protein>
    <submittedName>
        <fullName evidence="2">Uncharacterized protein</fullName>
    </submittedName>
</protein>
<feature type="transmembrane region" description="Helical" evidence="1">
    <location>
        <begin position="59"/>
        <end position="79"/>
    </location>
</feature>
<dbReference type="AlphaFoldDB" id="A0A6C0AJB5"/>
<keyword evidence="1" id="KW-0472">Membrane</keyword>
<reference evidence="2" key="1">
    <citation type="journal article" date="2020" name="Nature">
        <title>Giant virus diversity and host interactions through global metagenomics.</title>
        <authorList>
            <person name="Schulz F."/>
            <person name="Roux S."/>
            <person name="Paez-Espino D."/>
            <person name="Jungbluth S."/>
            <person name="Walsh D.A."/>
            <person name="Denef V.J."/>
            <person name="McMahon K.D."/>
            <person name="Konstantinidis K.T."/>
            <person name="Eloe-Fadrosh E.A."/>
            <person name="Kyrpides N.C."/>
            <person name="Woyke T."/>
        </authorList>
    </citation>
    <scope>NUCLEOTIDE SEQUENCE</scope>
    <source>
        <strain evidence="2">GVMAG-S-1035375-24</strain>
    </source>
</reference>